<dbReference type="RefSeq" id="WP_130493531.1">
    <property type="nucleotide sequence ID" value="NZ_SGXD01000003.1"/>
</dbReference>
<sequence>MSLSSYLGVVRRRWGYVLIALLVCVPLGVLAHERAVPVYSSTAQVLLLPNDLSERGVSSDTGDTTDPVRYQAGQLSVMMSPQVVSAAARDAGLPVNDLRRHLSVVADDSADTVEITVTSTDALKATDAANAVGRAYIQYNKTQAQQSLQTAADGIGRELDTLSTQITALQNASKGTANSAALQAAIAQYTALFSKQQDLTIDAGMKKGGAQLVGPADGPGSPTGLSLKTEIVLAALFGLVLGLGAAFLREQLDDRLRSREELEDILGVPVLGEIPRDRKTAKRERYVAALADSSGTFAEATRALRTNITFLGIEQPVSKLLVTSAMPGEGKTVTAANLALTFAQAGLRTVVVSGDLRRPRLEALFAGTAPSPGLSGVLALRLTAGSDSARREQLASAVGSAVVATRQEGLSLLPAGACPPNPVELLGSGRMDDVLALLEERFDVIVIDASPLLAVTDAAVLAPKVGNVLLVASMTSSRRRALARLSTVVAPIPARVLGVVANKARLEKGSFAPYYEDRSTRQRASDDARSSARPEPQTVEQRTVEALAHDHRVVDHRTADHRPAGQHDLDPGSGDAAGQRGSAPSPTGG</sequence>
<name>A0A4Q7NPZ8_9ACTN</name>
<comment type="caution">
    <text evidence="5">The sequence shown here is derived from an EMBL/GenBank/DDBJ whole genome shotgun (WGS) entry which is preliminary data.</text>
</comment>
<protein>
    <submittedName>
        <fullName evidence="5">Capsular exopolysaccharide synthesis family protein</fullName>
    </submittedName>
</protein>
<evidence type="ECO:0000313" key="5">
    <source>
        <dbReference type="EMBL" id="RZS87404.1"/>
    </source>
</evidence>
<dbReference type="OrthoDB" id="9812433at2"/>
<dbReference type="Pfam" id="PF01656">
    <property type="entry name" value="CbiA"/>
    <property type="match status" value="1"/>
</dbReference>
<evidence type="ECO:0000259" key="4">
    <source>
        <dbReference type="Pfam" id="PF01656"/>
    </source>
</evidence>
<dbReference type="GO" id="GO:0005524">
    <property type="term" value="F:ATP binding"/>
    <property type="evidence" value="ECO:0007669"/>
    <property type="project" value="UniProtKB-KW"/>
</dbReference>
<dbReference type="InterPro" id="IPR027417">
    <property type="entry name" value="P-loop_NTPase"/>
</dbReference>
<dbReference type="Gene3D" id="3.40.50.300">
    <property type="entry name" value="P-loop containing nucleotide triphosphate hydrolases"/>
    <property type="match status" value="1"/>
</dbReference>
<dbReference type="InterPro" id="IPR005702">
    <property type="entry name" value="Wzc-like_C"/>
</dbReference>
<dbReference type="Proteomes" id="UP000293638">
    <property type="component" value="Unassembled WGS sequence"/>
</dbReference>
<keyword evidence="2" id="KW-0067">ATP-binding</keyword>
<dbReference type="NCBIfam" id="TIGR01007">
    <property type="entry name" value="eps_fam"/>
    <property type="match status" value="1"/>
</dbReference>
<evidence type="ECO:0000256" key="1">
    <source>
        <dbReference type="ARBA" id="ARBA00022741"/>
    </source>
</evidence>
<keyword evidence="1" id="KW-0547">Nucleotide-binding</keyword>
<evidence type="ECO:0000256" key="2">
    <source>
        <dbReference type="ARBA" id="ARBA00022840"/>
    </source>
</evidence>
<evidence type="ECO:0000313" key="6">
    <source>
        <dbReference type="Proteomes" id="UP000293638"/>
    </source>
</evidence>
<dbReference type="InterPro" id="IPR002586">
    <property type="entry name" value="CobQ/CobB/MinD/ParA_Nub-bd_dom"/>
</dbReference>
<gene>
    <name evidence="5" type="ORF">EV189_2833</name>
</gene>
<keyword evidence="6" id="KW-1185">Reference proteome</keyword>
<dbReference type="AlphaFoldDB" id="A0A4Q7NPZ8"/>
<reference evidence="5 6" key="1">
    <citation type="submission" date="2019-02" db="EMBL/GenBank/DDBJ databases">
        <title>Genomic Encyclopedia of Type Strains, Phase IV (KMG-IV): sequencing the most valuable type-strain genomes for metagenomic binning, comparative biology and taxonomic classification.</title>
        <authorList>
            <person name="Goeker M."/>
        </authorList>
    </citation>
    <scope>NUCLEOTIDE SEQUENCE [LARGE SCALE GENOMIC DNA]</scope>
    <source>
        <strain evidence="5 6">DSM 45622</strain>
    </source>
</reference>
<dbReference type="SUPFAM" id="SSF52540">
    <property type="entry name" value="P-loop containing nucleoside triphosphate hydrolases"/>
    <property type="match status" value="1"/>
</dbReference>
<dbReference type="CDD" id="cd05387">
    <property type="entry name" value="BY-kinase"/>
    <property type="match status" value="1"/>
</dbReference>
<feature type="region of interest" description="Disordered" evidence="3">
    <location>
        <begin position="517"/>
        <end position="589"/>
    </location>
</feature>
<feature type="compositionally biased region" description="Basic and acidic residues" evidence="3">
    <location>
        <begin position="517"/>
        <end position="532"/>
    </location>
</feature>
<organism evidence="5 6">
    <name type="scientific">Motilibacter rhizosphaerae</name>
    <dbReference type="NCBI Taxonomy" id="598652"/>
    <lineage>
        <taxon>Bacteria</taxon>
        <taxon>Bacillati</taxon>
        <taxon>Actinomycetota</taxon>
        <taxon>Actinomycetes</taxon>
        <taxon>Motilibacterales</taxon>
        <taxon>Motilibacteraceae</taxon>
        <taxon>Motilibacter</taxon>
    </lineage>
</organism>
<dbReference type="PANTHER" id="PTHR32309:SF13">
    <property type="entry name" value="FERRIC ENTEROBACTIN TRANSPORT PROTEIN FEPE"/>
    <property type="match status" value="1"/>
</dbReference>
<accession>A0A4Q7NPZ8</accession>
<dbReference type="EMBL" id="SGXD01000003">
    <property type="protein sequence ID" value="RZS87404.1"/>
    <property type="molecule type" value="Genomic_DNA"/>
</dbReference>
<dbReference type="InterPro" id="IPR050445">
    <property type="entry name" value="Bact_polysacc_biosynth/exp"/>
</dbReference>
<evidence type="ECO:0000256" key="3">
    <source>
        <dbReference type="SAM" id="MobiDB-lite"/>
    </source>
</evidence>
<proteinExistence type="predicted"/>
<feature type="domain" description="CobQ/CobB/MinD/ParA nucleotide binding" evidence="4">
    <location>
        <begin position="321"/>
        <end position="507"/>
    </location>
</feature>
<feature type="compositionally biased region" description="Basic and acidic residues" evidence="3">
    <location>
        <begin position="547"/>
        <end position="570"/>
    </location>
</feature>
<dbReference type="PANTHER" id="PTHR32309">
    <property type="entry name" value="TYROSINE-PROTEIN KINASE"/>
    <property type="match status" value="1"/>
</dbReference>